<comment type="caution">
    <text evidence="1">The sequence shown here is derived from an EMBL/GenBank/DDBJ whole genome shotgun (WGS) entry which is preliminary data.</text>
</comment>
<protein>
    <submittedName>
        <fullName evidence="1">Uncharacterized protein</fullName>
    </submittedName>
</protein>
<accession>A0A9D4E6A8</accession>
<reference evidence="1" key="2">
    <citation type="submission" date="2020-11" db="EMBL/GenBank/DDBJ databases">
        <authorList>
            <person name="McCartney M.A."/>
            <person name="Auch B."/>
            <person name="Kono T."/>
            <person name="Mallez S."/>
            <person name="Becker A."/>
            <person name="Gohl D.M."/>
            <person name="Silverstein K.A.T."/>
            <person name="Koren S."/>
            <person name="Bechman K.B."/>
            <person name="Herman A."/>
            <person name="Abrahante J.E."/>
            <person name="Garbe J."/>
        </authorList>
    </citation>
    <scope>NUCLEOTIDE SEQUENCE</scope>
    <source>
        <strain evidence="1">Duluth1</strain>
        <tissue evidence="1">Whole animal</tissue>
    </source>
</reference>
<keyword evidence="2" id="KW-1185">Reference proteome</keyword>
<reference evidence="1" key="1">
    <citation type="journal article" date="2019" name="bioRxiv">
        <title>The Genome of the Zebra Mussel, Dreissena polymorpha: A Resource for Invasive Species Research.</title>
        <authorList>
            <person name="McCartney M.A."/>
            <person name="Auch B."/>
            <person name="Kono T."/>
            <person name="Mallez S."/>
            <person name="Zhang Y."/>
            <person name="Obille A."/>
            <person name="Becker A."/>
            <person name="Abrahante J.E."/>
            <person name="Garbe J."/>
            <person name="Badalamenti J.P."/>
            <person name="Herman A."/>
            <person name="Mangelson H."/>
            <person name="Liachko I."/>
            <person name="Sullivan S."/>
            <person name="Sone E.D."/>
            <person name="Koren S."/>
            <person name="Silverstein K.A.T."/>
            <person name="Beckman K.B."/>
            <person name="Gohl D.M."/>
        </authorList>
    </citation>
    <scope>NUCLEOTIDE SEQUENCE</scope>
    <source>
        <strain evidence="1">Duluth1</strain>
        <tissue evidence="1">Whole animal</tissue>
    </source>
</reference>
<name>A0A9D4E6A8_DREPO</name>
<gene>
    <name evidence="1" type="ORF">DPMN_176087</name>
</gene>
<dbReference type="AlphaFoldDB" id="A0A9D4E6A8"/>
<evidence type="ECO:0000313" key="2">
    <source>
        <dbReference type="Proteomes" id="UP000828390"/>
    </source>
</evidence>
<dbReference type="EMBL" id="JAIWYP010000009">
    <property type="protein sequence ID" value="KAH3774699.1"/>
    <property type="molecule type" value="Genomic_DNA"/>
</dbReference>
<dbReference type="Proteomes" id="UP000828390">
    <property type="component" value="Unassembled WGS sequence"/>
</dbReference>
<evidence type="ECO:0000313" key="1">
    <source>
        <dbReference type="EMBL" id="KAH3774699.1"/>
    </source>
</evidence>
<proteinExistence type="predicted"/>
<organism evidence="1 2">
    <name type="scientific">Dreissena polymorpha</name>
    <name type="common">Zebra mussel</name>
    <name type="synonym">Mytilus polymorpha</name>
    <dbReference type="NCBI Taxonomy" id="45954"/>
    <lineage>
        <taxon>Eukaryota</taxon>
        <taxon>Metazoa</taxon>
        <taxon>Spiralia</taxon>
        <taxon>Lophotrochozoa</taxon>
        <taxon>Mollusca</taxon>
        <taxon>Bivalvia</taxon>
        <taxon>Autobranchia</taxon>
        <taxon>Heteroconchia</taxon>
        <taxon>Euheterodonta</taxon>
        <taxon>Imparidentia</taxon>
        <taxon>Neoheterodontei</taxon>
        <taxon>Myida</taxon>
        <taxon>Dreissenoidea</taxon>
        <taxon>Dreissenidae</taxon>
        <taxon>Dreissena</taxon>
    </lineage>
</organism>
<sequence>MQTCPFGDQPGAVGSTGLACPSLIKSPHDAYLCYQYETECCKTCRKYDRNKSLFGSCQYGDRLLGCEWRGCHGDDCCDTCGLLNMTFIGIFSHTF</sequence>